<dbReference type="Proteomes" id="UP000076632">
    <property type="component" value="Unassembled WGS sequence"/>
</dbReference>
<evidence type="ECO:0000313" key="1">
    <source>
        <dbReference type="EMBL" id="KZF23971.1"/>
    </source>
</evidence>
<organism evidence="1 2">
    <name type="scientific">Xylona heveae (strain CBS 132557 / TC161)</name>
    <dbReference type="NCBI Taxonomy" id="1328760"/>
    <lineage>
        <taxon>Eukaryota</taxon>
        <taxon>Fungi</taxon>
        <taxon>Dikarya</taxon>
        <taxon>Ascomycota</taxon>
        <taxon>Pezizomycotina</taxon>
        <taxon>Xylonomycetes</taxon>
        <taxon>Xylonales</taxon>
        <taxon>Xylonaceae</taxon>
        <taxon>Xylona</taxon>
    </lineage>
</organism>
<dbReference type="InParanoid" id="A0A165HVB2"/>
<gene>
    <name evidence="1" type="ORF">L228DRAFT_266344</name>
</gene>
<dbReference type="RefSeq" id="XP_018189526.1">
    <property type="nucleotide sequence ID" value="XM_018334845.1"/>
</dbReference>
<dbReference type="AlphaFoldDB" id="A0A165HVB2"/>
<evidence type="ECO:0000313" key="2">
    <source>
        <dbReference type="Proteomes" id="UP000076632"/>
    </source>
</evidence>
<name>A0A165HVB2_XYLHT</name>
<evidence type="ECO:0008006" key="3">
    <source>
        <dbReference type="Google" id="ProtNLM"/>
    </source>
</evidence>
<protein>
    <recommendedName>
        <fullName evidence="3">N-acetyltransferase domain-containing protein</fullName>
    </recommendedName>
</protein>
<dbReference type="OrthoDB" id="3745836at2759"/>
<dbReference type="EMBL" id="KV407456">
    <property type="protein sequence ID" value="KZF23971.1"/>
    <property type="molecule type" value="Genomic_DNA"/>
</dbReference>
<reference evidence="1 2" key="1">
    <citation type="journal article" date="2016" name="Fungal Biol.">
        <title>The genome of Xylona heveae provides a window into fungal endophytism.</title>
        <authorList>
            <person name="Gazis R."/>
            <person name="Kuo A."/>
            <person name="Riley R."/>
            <person name="LaButti K."/>
            <person name="Lipzen A."/>
            <person name="Lin J."/>
            <person name="Amirebrahimi M."/>
            <person name="Hesse C.N."/>
            <person name="Spatafora J.W."/>
            <person name="Henrissat B."/>
            <person name="Hainaut M."/>
            <person name="Grigoriev I.V."/>
            <person name="Hibbett D.S."/>
        </authorList>
    </citation>
    <scope>NUCLEOTIDE SEQUENCE [LARGE SCALE GENOMIC DNA]</scope>
    <source>
        <strain evidence="1 2">TC161</strain>
    </source>
</reference>
<sequence>MVGIPCPYPPIELSAVIPENVPLQLHTAIYTAEDLKSDQGLVHDLVNLINAGFYRPAHFSGNRFDDYGGLCETLGSDGLCAVMWEELKDDEICRKDEVDNVGTECVLGAKLQNGTKRIAVASASAKPKATDNEFGNNFEVFAVVSYNAPRYRRKGLAEQCQRLLEAELVNRLSTPSQIQQGLNIWLYVAEEINGKYWRGKGGYEIISSGPAPNGLWTSIREFTLTTMRKNIKVSGSSTPDEQSEIQVVAV</sequence>
<dbReference type="GeneID" id="28899982"/>
<proteinExistence type="predicted"/>
<keyword evidence="2" id="KW-1185">Reference proteome</keyword>
<accession>A0A165HVB2</accession>